<evidence type="ECO:0000256" key="2">
    <source>
        <dbReference type="ARBA" id="ARBA00022801"/>
    </source>
</evidence>
<dbReference type="RefSeq" id="WP_342824494.1">
    <property type="nucleotide sequence ID" value="NZ_CP046146.1"/>
</dbReference>
<dbReference type="SFLD" id="SFLDG01129">
    <property type="entry name" value="C1.5:_HAD__Beta-PGM__Phosphata"/>
    <property type="match status" value="1"/>
</dbReference>
<dbReference type="SFLD" id="SFLDS00003">
    <property type="entry name" value="Haloacid_Dehalogenase"/>
    <property type="match status" value="1"/>
</dbReference>
<dbReference type="EMBL" id="WMBE01000002">
    <property type="protein sequence ID" value="MDG0866778.1"/>
    <property type="molecule type" value="Genomic_DNA"/>
</dbReference>
<organism evidence="5 6">
    <name type="scientific">Candidatus Lucifugimonas marina</name>
    <dbReference type="NCBI Taxonomy" id="3038979"/>
    <lineage>
        <taxon>Bacteria</taxon>
        <taxon>Bacillati</taxon>
        <taxon>Chloroflexota</taxon>
        <taxon>Dehalococcoidia</taxon>
        <taxon>SAR202 cluster</taxon>
        <taxon>Candidatus Lucifugimonadales</taxon>
        <taxon>Candidatus Lucifugimonadaceae</taxon>
        <taxon>Candidatus Lucifugimonas</taxon>
    </lineage>
</organism>
<keyword evidence="3" id="KW-0460">Magnesium</keyword>
<dbReference type="SUPFAM" id="SSF56784">
    <property type="entry name" value="HAD-like"/>
    <property type="match status" value="1"/>
</dbReference>
<dbReference type="InterPro" id="IPR006439">
    <property type="entry name" value="HAD-SF_hydro_IA"/>
</dbReference>
<dbReference type="Proteomes" id="UP001219901">
    <property type="component" value="Chromosome"/>
</dbReference>
<dbReference type="InterPro" id="IPR051400">
    <property type="entry name" value="HAD-like_hydrolase"/>
</dbReference>
<gene>
    <name evidence="4" type="ORF">GKO46_06780</name>
    <name evidence="5" type="ORF">GKO48_00785</name>
</gene>
<evidence type="ECO:0000313" key="6">
    <source>
        <dbReference type="Proteomes" id="UP001219901"/>
    </source>
</evidence>
<dbReference type="PANTHER" id="PTHR46470">
    <property type="entry name" value="N-ACYLNEURAMINATE-9-PHOSPHATASE"/>
    <property type="match status" value="1"/>
</dbReference>
<sequence length="238" mass="26328">MSELKAVIFDLDDTLVPEMEPERDALLVVCGLAEAKYGANPTQMLKTIDESCQRLWAQWETPIVYSEISYSVWEGLWGPSDSLGSDMGNDPETIGRYKRETWDEVLAAHGIQDVTLRDEIIERHRAERVKRLVPYSGVPEVLEQVKEQFPLAIVTNGSPAVQRFKLNESGLTDYFEVVVASGDIGIGKPRPEPFMAALDQLGVEASEAVMIGNSWSSDIQGAANLGMPSIWFNAEGLP</sequence>
<dbReference type="Gene3D" id="3.40.50.1000">
    <property type="entry name" value="HAD superfamily/HAD-like"/>
    <property type="match status" value="1"/>
</dbReference>
<dbReference type="NCBIfam" id="TIGR01549">
    <property type="entry name" value="HAD-SF-IA-v1"/>
    <property type="match status" value="1"/>
</dbReference>
<evidence type="ECO:0000313" key="4">
    <source>
        <dbReference type="EMBL" id="MDG0866778.1"/>
    </source>
</evidence>
<reference evidence="5" key="2">
    <citation type="journal article" date="2023" name="Nat. Commun.">
        <title>Cultivation of marine bacteria of the SAR202 clade.</title>
        <authorList>
            <person name="Lim Y."/>
            <person name="Seo J.H."/>
            <person name="Giovannoni S.J."/>
            <person name="Kang I."/>
            <person name="Cho J.C."/>
        </authorList>
    </citation>
    <scope>NUCLEOTIDE SEQUENCE</scope>
    <source>
        <strain evidence="5">JH1073</strain>
    </source>
</reference>
<reference evidence="6" key="3">
    <citation type="submission" date="2023-06" db="EMBL/GenBank/DDBJ databases">
        <title>Pangenomics reveal diversification of enzyme families and niche specialization in globally abundant SAR202 bacteria.</title>
        <authorList>
            <person name="Saw J.H.W."/>
        </authorList>
    </citation>
    <scope>NUCLEOTIDE SEQUENCE [LARGE SCALE GENOMIC DNA]</scope>
    <source>
        <strain evidence="6">JH1073</strain>
    </source>
</reference>
<dbReference type="GO" id="GO:0016791">
    <property type="term" value="F:phosphatase activity"/>
    <property type="evidence" value="ECO:0007669"/>
    <property type="project" value="TreeGrafter"/>
</dbReference>
<accession>A0AAJ5ZBB0</accession>
<evidence type="ECO:0000313" key="5">
    <source>
        <dbReference type="EMBL" id="WFG38202.1"/>
    </source>
</evidence>
<reference evidence="6 7" key="1">
    <citation type="submission" date="2019-11" db="EMBL/GenBank/DDBJ databases">
        <authorList>
            <person name="Cho J.-C."/>
        </authorList>
    </citation>
    <scope>NUCLEOTIDE SEQUENCE [LARGE SCALE GENOMIC DNA]</scope>
    <source>
        <strain evidence="5 6">JH1073</strain>
        <strain evidence="4 7">JH702</strain>
    </source>
</reference>
<dbReference type="InterPro" id="IPR036412">
    <property type="entry name" value="HAD-like_sf"/>
</dbReference>
<dbReference type="PANTHER" id="PTHR46470:SF3">
    <property type="entry name" value="N-ACYLNEURAMINATE-9-PHOSPHATASE"/>
    <property type="match status" value="1"/>
</dbReference>
<evidence type="ECO:0000256" key="3">
    <source>
        <dbReference type="ARBA" id="ARBA00022842"/>
    </source>
</evidence>
<name>A0AAJ5ZBB0_9CHLR</name>
<dbReference type="EMBL" id="CP046147">
    <property type="protein sequence ID" value="WFG38202.1"/>
    <property type="molecule type" value="Genomic_DNA"/>
</dbReference>
<dbReference type="AlphaFoldDB" id="A0AAJ5ZBB0"/>
<dbReference type="GO" id="GO:0019752">
    <property type="term" value="P:carboxylic acid metabolic process"/>
    <property type="evidence" value="ECO:0007669"/>
    <property type="project" value="UniProtKB-ARBA"/>
</dbReference>
<dbReference type="InterPro" id="IPR023198">
    <property type="entry name" value="PGP-like_dom2"/>
</dbReference>
<dbReference type="Pfam" id="PF00702">
    <property type="entry name" value="Hydrolase"/>
    <property type="match status" value="1"/>
</dbReference>
<keyword evidence="6" id="KW-1185">Reference proteome</keyword>
<dbReference type="NCBIfam" id="TIGR01509">
    <property type="entry name" value="HAD-SF-IA-v3"/>
    <property type="match status" value="1"/>
</dbReference>
<dbReference type="InterPro" id="IPR023214">
    <property type="entry name" value="HAD_sf"/>
</dbReference>
<dbReference type="Proteomes" id="UP001321249">
    <property type="component" value="Unassembled WGS sequence"/>
</dbReference>
<dbReference type="CDD" id="cd04305">
    <property type="entry name" value="HAD_Neu5Ac-Pase_like"/>
    <property type="match status" value="1"/>
</dbReference>
<dbReference type="Gene3D" id="1.10.150.240">
    <property type="entry name" value="Putative phosphatase, domain 2"/>
    <property type="match status" value="1"/>
</dbReference>
<evidence type="ECO:0000256" key="1">
    <source>
        <dbReference type="ARBA" id="ARBA00001946"/>
    </source>
</evidence>
<proteinExistence type="predicted"/>
<comment type="cofactor">
    <cofactor evidence="1">
        <name>Mg(2+)</name>
        <dbReference type="ChEBI" id="CHEBI:18420"/>
    </cofactor>
</comment>
<protein>
    <submittedName>
        <fullName evidence="5">HAD-IA family hydrolase</fullName>
    </submittedName>
</protein>
<evidence type="ECO:0000313" key="7">
    <source>
        <dbReference type="Proteomes" id="UP001321249"/>
    </source>
</evidence>
<keyword evidence="2 5" id="KW-0378">Hydrolase</keyword>